<organism evidence="1 2">
    <name type="scientific">Candidatus Sungbacteria bacterium RIFCSPHIGHO2_02_FULL_49_20</name>
    <dbReference type="NCBI Taxonomy" id="1802272"/>
    <lineage>
        <taxon>Bacteria</taxon>
        <taxon>Candidatus Sungiibacteriota</taxon>
    </lineage>
</organism>
<comment type="caution">
    <text evidence="1">The sequence shown here is derived from an EMBL/GenBank/DDBJ whole genome shotgun (WGS) entry which is preliminary data.</text>
</comment>
<sequence>MITKEQLDRALAGVELGQKLRLTFNKNVQETQPLLLRTVLALNKADVIQFKLFDSMSFFFAMRGEGWDKETYDVTIGPNFASYGRAQFELVLLGCLENIEALQ</sequence>
<dbReference type="AlphaFoldDB" id="A0A1G2KUE1"/>
<evidence type="ECO:0000313" key="2">
    <source>
        <dbReference type="Proteomes" id="UP000178710"/>
    </source>
</evidence>
<reference evidence="1 2" key="1">
    <citation type="journal article" date="2016" name="Nat. Commun.">
        <title>Thousands of microbial genomes shed light on interconnected biogeochemical processes in an aquifer system.</title>
        <authorList>
            <person name="Anantharaman K."/>
            <person name="Brown C.T."/>
            <person name="Hug L.A."/>
            <person name="Sharon I."/>
            <person name="Castelle C.J."/>
            <person name="Probst A.J."/>
            <person name="Thomas B.C."/>
            <person name="Singh A."/>
            <person name="Wilkins M.J."/>
            <person name="Karaoz U."/>
            <person name="Brodie E.L."/>
            <person name="Williams K.H."/>
            <person name="Hubbard S.S."/>
            <person name="Banfield J.F."/>
        </authorList>
    </citation>
    <scope>NUCLEOTIDE SEQUENCE [LARGE SCALE GENOMIC DNA]</scope>
</reference>
<evidence type="ECO:0000313" key="1">
    <source>
        <dbReference type="EMBL" id="OHA02041.1"/>
    </source>
</evidence>
<dbReference type="Proteomes" id="UP000178710">
    <property type="component" value="Unassembled WGS sequence"/>
</dbReference>
<accession>A0A1G2KUE1</accession>
<name>A0A1G2KUE1_9BACT</name>
<proteinExistence type="predicted"/>
<protein>
    <submittedName>
        <fullName evidence="1">Uncharacterized protein</fullName>
    </submittedName>
</protein>
<gene>
    <name evidence="1" type="ORF">A3C12_02170</name>
</gene>
<dbReference type="EMBL" id="MHQK01000012">
    <property type="protein sequence ID" value="OHA02041.1"/>
    <property type="molecule type" value="Genomic_DNA"/>
</dbReference>